<accession>A0A0P7UFP3</accession>
<keyword evidence="9 10" id="KW-0472">Membrane</keyword>
<dbReference type="PRINTS" id="PR01077">
    <property type="entry name" value="CLAUDIN"/>
</dbReference>
<keyword evidence="4" id="KW-0796">Tight junction</keyword>
<evidence type="ECO:0000256" key="9">
    <source>
        <dbReference type="ARBA" id="ARBA00023136"/>
    </source>
</evidence>
<evidence type="ECO:0000256" key="8">
    <source>
        <dbReference type="ARBA" id="ARBA00022989"/>
    </source>
</evidence>
<keyword evidence="7" id="KW-0965">Cell junction</keyword>
<evidence type="ECO:0000256" key="6">
    <source>
        <dbReference type="ARBA" id="ARBA00022692"/>
    </source>
</evidence>
<comment type="caution">
    <text evidence="12">The sequence shown here is derived from an EMBL/GenBank/DDBJ whole genome shotgun (WGS) entry which is preliminary data.</text>
</comment>
<reference evidence="12 13" key="1">
    <citation type="submission" date="2015-08" db="EMBL/GenBank/DDBJ databases">
        <title>The genome of the Asian arowana (Scleropages formosus).</title>
        <authorList>
            <person name="Tan M.H."/>
            <person name="Gan H.M."/>
            <person name="Croft L.J."/>
            <person name="Austin C.M."/>
        </authorList>
    </citation>
    <scope>NUCLEOTIDE SEQUENCE [LARGE SCALE GENOMIC DNA]</scope>
    <source>
        <strain evidence="12">Aro1</strain>
    </source>
</reference>
<gene>
    <name evidence="12" type="ORF">Z043_124247</name>
</gene>
<feature type="transmembrane region" description="Helical" evidence="10">
    <location>
        <begin position="79"/>
        <end position="105"/>
    </location>
</feature>
<dbReference type="AlphaFoldDB" id="A0A0P7UFP3"/>
<name>A0A0P7UFP3_SCLFO</name>
<keyword evidence="5" id="KW-1003">Cell membrane</keyword>
<dbReference type="InterPro" id="IPR004031">
    <property type="entry name" value="PMP22/EMP/MP20/Claudin"/>
</dbReference>
<dbReference type="InterPro" id="IPR017974">
    <property type="entry name" value="Claudin_CS"/>
</dbReference>
<dbReference type="Proteomes" id="UP000034805">
    <property type="component" value="Unassembled WGS sequence"/>
</dbReference>
<feature type="chain" id="PRO_5006143283" evidence="11">
    <location>
        <begin position="24"/>
        <end position="360"/>
    </location>
</feature>
<dbReference type="GO" id="GO:0005886">
    <property type="term" value="C:plasma membrane"/>
    <property type="evidence" value="ECO:0007669"/>
    <property type="project" value="UniProtKB-SubCell"/>
</dbReference>
<dbReference type="EMBL" id="JARO02015005">
    <property type="protein sequence ID" value="KPP57976.1"/>
    <property type="molecule type" value="Genomic_DNA"/>
</dbReference>
<dbReference type="Pfam" id="PF00822">
    <property type="entry name" value="PMP22_Claudin"/>
    <property type="match status" value="1"/>
</dbReference>
<dbReference type="PANTHER" id="PTHR12002">
    <property type="entry name" value="CLAUDIN"/>
    <property type="match status" value="1"/>
</dbReference>
<comment type="subcellular location">
    <subcellularLocation>
        <location evidence="1">Cell junction</location>
        <location evidence="1">Tight junction</location>
    </subcellularLocation>
    <subcellularLocation>
        <location evidence="2">Cell membrane</location>
        <topology evidence="2">Multi-pass membrane protein</topology>
    </subcellularLocation>
</comment>
<organism evidence="12 13">
    <name type="scientific">Scleropages formosus</name>
    <name type="common">Asian bonytongue</name>
    <name type="synonym">Osteoglossum formosum</name>
    <dbReference type="NCBI Taxonomy" id="113540"/>
    <lineage>
        <taxon>Eukaryota</taxon>
        <taxon>Metazoa</taxon>
        <taxon>Chordata</taxon>
        <taxon>Craniata</taxon>
        <taxon>Vertebrata</taxon>
        <taxon>Euteleostomi</taxon>
        <taxon>Actinopterygii</taxon>
        <taxon>Neopterygii</taxon>
        <taxon>Teleostei</taxon>
        <taxon>Osteoglossocephala</taxon>
        <taxon>Osteoglossomorpha</taxon>
        <taxon>Osteoglossiformes</taxon>
        <taxon>Osteoglossidae</taxon>
        <taxon>Scleropages</taxon>
    </lineage>
</organism>
<comment type="similarity">
    <text evidence="3">Belongs to the claudin family.</text>
</comment>
<keyword evidence="8 10" id="KW-1133">Transmembrane helix</keyword>
<evidence type="ECO:0000256" key="1">
    <source>
        <dbReference type="ARBA" id="ARBA00004435"/>
    </source>
</evidence>
<dbReference type="Gene3D" id="1.20.140.150">
    <property type="match status" value="1"/>
</dbReference>
<keyword evidence="11" id="KW-0732">Signal</keyword>
<evidence type="ECO:0000256" key="3">
    <source>
        <dbReference type="ARBA" id="ARBA00008295"/>
    </source>
</evidence>
<evidence type="ECO:0000256" key="7">
    <source>
        <dbReference type="ARBA" id="ARBA00022949"/>
    </source>
</evidence>
<sequence>MVHGVLEIIALCLGLMGLIGACASTGMPMWKVTAFIGENIIVMETRWEGLWMNCYRQANIRMQCKVYDSLLYLPPDLQAARGLMCSAVALAVVGLLVALAGMPWVSWWQENKRAKNILLVVAGTTLCLSSLCVLIPVSWTGHNIIRDFYNPLLLNAQRRELGEALYIGWVTAGFLMVSGLMFVCRRVNEDSDSYAMVYPRPVRLIGYDQNTRGPAFIGYQPISSRTSNPIDRPLPELPTCARNQQNPRNVSIVLQPSTPRMASFMQAQPFQYNGNLVHRQPEAHDSNISTWQPTSEISSFHSSTPKHPASFVSDYTEPFLVPYGRHFQPPARNPFTVSYTSFVKPHSSINSAVSSAEEYI</sequence>
<evidence type="ECO:0000256" key="11">
    <source>
        <dbReference type="SAM" id="SignalP"/>
    </source>
</evidence>
<evidence type="ECO:0000313" key="12">
    <source>
        <dbReference type="EMBL" id="KPP57976.1"/>
    </source>
</evidence>
<protein>
    <submittedName>
        <fullName evidence="12">Uncharacterized protein</fullName>
    </submittedName>
</protein>
<dbReference type="STRING" id="113540.ENSSFOP00015000085"/>
<evidence type="ECO:0000256" key="2">
    <source>
        <dbReference type="ARBA" id="ARBA00004651"/>
    </source>
</evidence>
<dbReference type="FunFam" id="1.20.140.150:FF:000001">
    <property type="entry name" value="Claudin"/>
    <property type="match status" value="1"/>
</dbReference>
<dbReference type="GO" id="GO:0005198">
    <property type="term" value="F:structural molecule activity"/>
    <property type="evidence" value="ECO:0007669"/>
    <property type="project" value="InterPro"/>
</dbReference>
<feature type="transmembrane region" description="Helical" evidence="10">
    <location>
        <begin position="117"/>
        <end position="139"/>
    </location>
</feature>
<feature type="signal peptide" evidence="11">
    <location>
        <begin position="1"/>
        <end position="23"/>
    </location>
</feature>
<evidence type="ECO:0000256" key="5">
    <source>
        <dbReference type="ARBA" id="ARBA00022475"/>
    </source>
</evidence>
<dbReference type="GO" id="GO:0005923">
    <property type="term" value="C:bicellular tight junction"/>
    <property type="evidence" value="ECO:0007669"/>
    <property type="project" value="UniProtKB-SubCell"/>
</dbReference>
<keyword evidence="6 10" id="KW-0812">Transmembrane</keyword>
<proteinExistence type="inferred from homology"/>
<evidence type="ECO:0000313" key="13">
    <source>
        <dbReference type="Proteomes" id="UP000034805"/>
    </source>
</evidence>
<dbReference type="InterPro" id="IPR006187">
    <property type="entry name" value="Claudin"/>
</dbReference>
<feature type="transmembrane region" description="Helical" evidence="10">
    <location>
        <begin position="164"/>
        <end position="184"/>
    </location>
</feature>
<dbReference type="PROSITE" id="PS01346">
    <property type="entry name" value="CLAUDIN"/>
    <property type="match status" value="1"/>
</dbReference>
<evidence type="ECO:0000256" key="4">
    <source>
        <dbReference type="ARBA" id="ARBA00022427"/>
    </source>
</evidence>
<evidence type="ECO:0000256" key="10">
    <source>
        <dbReference type="SAM" id="Phobius"/>
    </source>
</evidence>